<dbReference type="Proteomes" id="UP000051006">
    <property type="component" value="Unassembled WGS sequence"/>
</dbReference>
<proteinExistence type="predicted"/>
<reference evidence="1 2" key="1">
    <citation type="journal article" date="2015" name="Genome Announc.">
        <title>Expanding the biotechnology potential of lactobacilli through comparative genomics of 213 strains and associated genera.</title>
        <authorList>
            <person name="Sun Z."/>
            <person name="Harris H.M."/>
            <person name="McCann A."/>
            <person name="Guo C."/>
            <person name="Argimon S."/>
            <person name="Zhang W."/>
            <person name="Yang X."/>
            <person name="Jeffery I.B."/>
            <person name="Cooney J.C."/>
            <person name="Kagawa T.F."/>
            <person name="Liu W."/>
            <person name="Song Y."/>
            <person name="Salvetti E."/>
            <person name="Wrobel A."/>
            <person name="Rasinkangas P."/>
            <person name="Parkhill J."/>
            <person name="Rea M.C."/>
            <person name="O'Sullivan O."/>
            <person name="Ritari J."/>
            <person name="Douillard F.P."/>
            <person name="Paul Ross R."/>
            <person name="Yang R."/>
            <person name="Briner A.E."/>
            <person name="Felis G.E."/>
            <person name="de Vos W.M."/>
            <person name="Barrangou R."/>
            <person name="Klaenhammer T.R."/>
            <person name="Caufield P.W."/>
            <person name="Cui Y."/>
            <person name="Zhang H."/>
            <person name="O'Toole P.W."/>
        </authorList>
    </citation>
    <scope>NUCLEOTIDE SEQUENCE [LARGE SCALE GENOMIC DNA]</scope>
    <source>
        <strain evidence="1 2">DSM 24716</strain>
    </source>
</reference>
<keyword evidence="2" id="KW-1185">Reference proteome</keyword>
<dbReference type="PATRIC" id="fig|993692.3.peg.1453"/>
<name>A0A0R2LPQ2_9LACO</name>
<accession>A0A0R2LPQ2</accession>
<dbReference type="EMBL" id="JQCF01000003">
    <property type="protein sequence ID" value="KRO00330.1"/>
    <property type="molecule type" value="Genomic_DNA"/>
</dbReference>
<evidence type="ECO:0000313" key="2">
    <source>
        <dbReference type="Proteomes" id="UP000051006"/>
    </source>
</evidence>
<comment type="caution">
    <text evidence="1">The sequence shown here is derived from an EMBL/GenBank/DDBJ whole genome shotgun (WGS) entry which is preliminary data.</text>
</comment>
<dbReference type="AlphaFoldDB" id="A0A0R2LPQ2"/>
<gene>
    <name evidence="1" type="ORF">IV57_GL001433</name>
</gene>
<organism evidence="1 2">
    <name type="scientific">Companilactobacillus kimchiensis</name>
    <dbReference type="NCBI Taxonomy" id="993692"/>
    <lineage>
        <taxon>Bacteria</taxon>
        <taxon>Bacillati</taxon>
        <taxon>Bacillota</taxon>
        <taxon>Bacilli</taxon>
        <taxon>Lactobacillales</taxon>
        <taxon>Lactobacillaceae</taxon>
        <taxon>Companilactobacillus</taxon>
    </lineage>
</organism>
<protein>
    <submittedName>
        <fullName evidence="1">Uncharacterized protein</fullName>
    </submittedName>
</protein>
<evidence type="ECO:0000313" key="1">
    <source>
        <dbReference type="EMBL" id="KRO00330.1"/>
    </source>
</evidence>
<sequence>MGSLYLYEPFEVDNQIIALLDISQDKDSRGNSLVVHERLGVFFDSRTTKELVNEFYKINGTGFATGKILSGIFKLRHTPFVFAYVSYMPMTGGSRKNVDWIGLQFIDRYSQKEKFAHFVTVHGFEIKLSFPRGDLEKRIHDVCMLSEKSVLFFEKLLTGGLAELKPSNITGVLRRFEKCECLRHKKIVRKVLNINSACDKILKYLLTHMGVEEPEAETLISFYRQNINKCKKLY</sequence>